<evidence type="ECO:0000259" key="1">
    <source>
        <dbReference type="Pfam" id="PF11443"/>
    </source>
</evidence>
<accession>A0A514A0X0</accession>
<reference evidence="3 4" key="1">
    <citation type="submission" date="2019-04" db="EMBL/GenBank/DDBJ databases">
        <title>Novel bacteriophages capable of disrupting biofilms from clinical strains of Aeromonas hydrophila with intrinsic antibiotic resistance.</title>
        <authorList>
            <person name="Kabwe M."/>
            <person name="Brown T.L."/>
            <person name="Speirs L."/>
            <person name="Ku H."/>
            <person name="Leach M."/>
            <person name="Chan H.T."/>
            <person name="Petrovski S."/>
            <person name="Lock P."/>
            <person name="Tucci J."/>
        </authorList>
    </citation>
    <scope>NUCLEOTIDE SEQUENCE [LARGE SCALE GENOMIC DNA]</scope>
</reference>
<organism evidence="3 4">
    <name type="scientific">Aeromonas phage LAh_9</name>
    <dbReference type="NCBI Taxonomy" id="2591033"/>
    <lineage>
        <taxon>Viruses</taxon>
        <taxon>Duplodnaviria</taxon>
        <taxon>Heunggongvirae</taxon>
        <taxon>Uroviricota</taxon>
        <taxon>Caudoviricetes</taxon>
        <taxon>Grimontviridae</taxon>
        <taxon>Lahexavirus</taxon>
        <taxon>Lahexavirus LAh9</taxon>
    </lineage>
</organism>
<keyword evidence="4" id="KW-1185">Reference proteome</keyword>
<feature type="domain" description="DUF7788" evidence="2">
    <location>
        <begin position="300"/>
        <end position="485"/>
    </location>
</feature>
<dbReference type="EMBL" id="MK838115">
    <property type="protein sequence ID" value="QDH46872.1"/>
    <property type="molecule type" value="Genomic_DNA"/>
</dbReference>
<dbReference type="InterPro" id="IPR058580">
    <property type="entry name" value="DUF2828"/>
</dbReference>
<protein>
    <recommendedName>
        <fullName evidence="5">DUF2828 family protein</fullName>
    </recommendedName>
</protein>
<dbReference type="PANTHER" id="PTHR31373">
    <property type="entry name" value="OS06G0652100 PROTEIN"/>
    <property type="match status" value="1"/>
</dbReference>
<feature type="domain" description="DUF2828" evidence="1">
    <location>
        <begin position="198"/>
        <end position="281"/>
    </location>
</feature>
<dbReference type="InterPro" id="IPR011205">
    <property type="entry name" value="UCP015417_vWA"/>
</dbReference>
<evidence type="ECO:0008006" key="5">
    <source>
        <dbReference type="Google" id="ProtNLM"/>
    </source>
</evidence>
<dbReference type="Gene3D" id="3.40.50.410">
    <property type="entry name" value="von Willebrand factor, type A domain"/>
    <property type="match status" value="1"/>
</dbReference>
<dbReference type="InterPro" id="IPR056690">
    <property type="entry name" value="DUF7788"/>
</dbReference>
<dbReference type="SUPFAM" id="SSF53300">
    <property type="entry name" value="vWA-like"/>
    <property type="match status" value="1"/>
</dbReference>
<dbReference type="Pfam" id="PF11443">
    <property type="entry name" value="DUF2828"/>
    <property type="match status" value="2"/>
</dbReference>
<gene>
    <name evidence="3" type="ORF">LAh9_43</name>
</gene>
<evidence type="ECO:0000313" key="4">
    <source>
        <dbReference type="Proteomes" id="UP000320778"/>
    </source>
</evidence>
<name>A0A514A0X0_9CAUD</name>
<evidence type="ECO:0000313" key="3">
    <source>
        <dbReference type="EMBL" id="QDH46872.1"/>
    </source>
</evidence>
<sequence>MFNWMKLKGTCLVVECLQQPLSTHNRNKYILKGVLMNLFQAINNNGRTENGARTNLSSLNPCVDLFFTIGASRGRDLSGAFANAFGANPEIATRILLWSRDVREGAGERAMFRNLLHSMITYVDPELINRIIFKIPELGRFDDLEILWGTRFEKVAASLWVDSIVAGNGLAAKWAPVKDKKGAFPLRSVMGLDERGWRKFIVPLRTTVEQKMCANQWDQIEFGKLPSLAASRYTKAFHRHDTGAYAEYLESLKKGEAKVNAGALFPYNPVQAIRMGGDYTVASKQWEALKDFVTTEQNYLPIIDVSGSMATPVGGNPNLNCMMVAASLGMYLAERNKGIFKDQFITFHTNPTFIQMKGDFPTRVNQVFRAPWSGSTDLEAVFRMVLSAAVANKLPVEEMPTHLFIISDMEFNSAFGRPDRTLFQTINSLYERAGYPRPGIIFWRVDSRAPNSPVTVNDNNVALVSGFSPSLVKPLLEGGDLSPEKAMLDVIMSDRYKV</sequence>
<proteinExistence type="predicted"/>
<feature type="domain" description="DUF2828" evidence="1">
    <location>
        <begin position="48"/>
        <end position="114"/>
    </location>
</feature>
<evidence type="ECO:0000259" key="2">
    <source>
        <dbReference type="Pfam" id="PF25043"/>
    </source>
</evidence>
<dbReference type="InterPro" id="IPR036465">
    <property type="entry name" value="vWFA_dom_sf"/>
</dbReference>
<dbReference type="Proteomes" id="UP000320778">
    <property type="component" value="Segment"/>
</dbReference>
<dbReference type="PIRSF" id="PIRSF015417">
    <property type="entry name" value="T31B5_30_vWA"/>
    <property type="match status" value="1"/>
</dbReference>
<dbReference type="Pfam" id="PF25043">
    <property type="entry name" value="DUF7788"/>
    <property type="match status" value="1"/>
</dbReference>
<dbReference type="PANTHER" id="PTHR31373:SF27">
    <property type="entry name" value="TROVE DOMAIN-CONTAINING PROTEIN"/>
    <property type="match status" value="1"/>
</dbReference>